<feature type="signal peptide" evidence="1">
    <location>
        <begin position="1"/>
        <end position="35"/>
    </location>
</feature>
<protein>
    <recommendedName>
        <fullName evidence="6">Pectate lyase superfamily protein</fullName>
    </recommendedName>
</protein>
<dbReference type="SUPFAM" id="SSF51126">
    <property type="entry name" value="Pectin lyase-like"/>
    <property type="match status" value="2"/>
</dbReference>
<keyword evidence="1" id="KW-0732">Signal</keyword>
<dbReference type="InterPro" id="IPR011050">
    <property type="entry name" value="Pectin_lyase_fold/virulence"/>
</dbReference>
<evidence type="ECO:0000259" key="2">
    <source>
        <dbReference type="Pfam" id="PF12708"/>
    </source>
</evidence>
<dbReference type="Gene3D" id="2.160.20.10">
    <property type="entry name" value="Single-stranded right-handed beta-helix, Pectin lyase-like"/>
    <property type="match status" value="2"/>
</dbReference>
<dbReference type="AlphaFoldDB" id="A0A7V9A9H0"/>
<dbReference type="InterPro" id="IPR006626">
    <property type="entry name" value="PbH1"/>
</dbReference>
<feature type="domain" description="Right handed beta helix" evidence="3">
    <location>
        <begin position="158"/>
        <end position="264"/>
    </location>
</feature>
<evidence type="ECO:0000313" key="5">
    <source>
        <dbReference type="Proteomes" id="UP000551616"/>
    </source>
</evidence>
<name>A0A7V9A9H0_9BACT</name>
<dbReference type="InterPro" id="IPR012334">
    <property type="entry name" value="Pectin_lyas_fold"/>
</dbReference>
<evidence type="ECO:0000313" key="4">
    <source>
        <dbReference type="EMBL" id="MBA2117338.1"/>
    </source>
</evidence>
<dbReference type="RefSeq" id="WP_207398722.1">
    <property type="nucleotide sequence ID" value="NZ_JABRWO010000014.1"/>
</dbReference>
<dbReference type="InterPro" id="IPR024535">
    <property type="entry name" value="RHGA/B-epi-like_pectate_lyase"/>
</dbReference>
<dbReference type="EMBL" id="JABRWO010000014">
    <property type="protein sequence ID" value="MBA2117338.1"/>
    <property type="molecule type" value="Genomic_DNA"/>
</dbReference>
<keyword evidence="5" id="KW-1185">Reference proteome</keyword>
<gene>
    <name evidence="4" type="ORF">HOV93_45360</name>
</gene>
<feature type="domain" description="Rhamnogalacturonase A/B/Epimerase-like pectate lyase" evidence="2">
    <location>
        <begin position="50"/>
        <end position="116"/>
    </location>
</feature>
<organism evidence="4 5">
    <name type="scientific">Bremerella alba</name>
    <dbReference type="NCBI Taxonomy" id="980252"/>
    <lineage>
        <taxon>Bacteria</taxon>
        <taxon>Pseudomonadati</taxon>
        <taxon>Planctomycetota</taxon>
        <taxon>Planctomycetia</taxon>
        <taxon>Pirellulales</taxon>
        <taxon>Pirellulaceae</taxon>
        <taxon>Bremerella</taxon>
    </lineage>
</organism>
<proteinExistence type="predicted"/>
<dbReference type="Pfam" id="PF13229">
    <property type="entry name" value="Beta_helix"/>
    <property type="match status" value="1"/>
</dbReference>
<reference evidence="4 5" key="1">
    <citation type="submission" date="2020-05" db="EMBL/GenBank/DDBJ databases">
        <title>Bremerella alba sp. nov., a novel planctomycete isolated from the surface of the macroalga Fucus spiralis.</title>
        <authorList>
            <person name="Godinho O."/>
            <person name="Botelho R."/>
            <person name="Albuquerque L."/>
            <person name="Wiegand S."/>
            <person name="Da Costa M.S."/>
            <person name="Lobo-Da-Cunha A."/>
            <person name="Jogler C."/>
            <person name="Lage O.M."/>
        </authorList>
    </citation>
    <scope>NUCLEOTIDE SEQUENCE [LARGE SCALE GENOMIC DNA]</scope>
    <source>
        <strain evidence="4 5">FF15</strain>
    </source>
</reference>
<dbReference type="Pfam" id="PF12708">
    <property type="entry name" value="Pect-lyase_RHGA_epim"/>
    <property type="match status" value="1"/>
</dbReference>
<accession>A0A7V9A9H0</accession>
<evidence type="ECO:0000259" key="3">
    <source>
        <dbReference type="Pfam" id="PF13229"/>
    </source>
</evidence>
<evidence type="ECO:0000256" key="1">
    <source>
        <dbReference type="SAM" id="SignalP"/>
    </source>
</evidence>
<sequence length="461" mass="50118">MKRNQKCRNCFPKQFTGLCLFWLAVSAISVNTTVAAEPEPIPKTTENVNPTFRAVGDGVKDDTTSLQNAINAGTSAIRLPRGTYRISKPLIVDLDKVGVTSIVGDGTARIMMTGSGPAIRFVGTHQGSASPKTVKPNVWQKQRMPLVDGIEIIGTHEEADGIEAVRTMQLTISRVVIRQTRHAIRLVERNRNVILSDCHIYENHGVGVFLDNVDLHQINLSACHISYNDGGGFVSKGGNVRNIHISGCDLEQNVQNVLIDSDGTKYGTAEVAITGCTIQHSGGPNSANVRFIGANPKGEPCWGLVTIANNILSDVETNIDIQKARDVIINGNTISSGYKFNIRVENSMNVVVGPNVLGRNPPYRDNETCDNGVLFRNCVGGTITGLHVHDTRRTEAGIILDACRRFHMTGCTVLDCDNAGLLLKDLEDCQIRGNMLRGKTQSDIEWKPMIVSGGRLNTIEP</sequence>
<comment type="caution">
    <text evidence="4">The sequence shown here is derived from an EMBL/GenBank/DDBJ whole genome shotgun (WGS) entry which is preliminary data.</text>
</comment>
<dbReference type="InterPro" id="IPR039448">
    <property type="entry name" value="Beta_helix"/>
</dbReference>
<feature type="chain" id="PRO_5031137055" description="Pectate lyase superfamily protein" evidence="1">
    <location>
        <begin position="36"/>
        <end position="461"/>
    </location>
</feature>
<dbReference type="Proteomes" id="UP000551616">
    <property type="component" value="Unassembled WGS sequence"/>
</dbReference>
<dbReference type="SMART" id="SM00710">
    <property type="entry name" value="PbH1"/>
    <property type="match status" value="9"/>
</dbReference>
<evidence type="ECO:0008006" key="6">
    <source>
        <dbReference type="Google" id="ProtNLM"/>
    </source>
</evidence>